<feature type="transmembrane region" description="Helical" evidence="2">
    <location>
        <begin position="84"/>
        <end position="105"/>
    </location>
</feature>
<dbReference type="EMBL" id="JBHSBB010000005">
    <property type="protein sequence ID" value="MFC4030607.1"/>
    <property type="molecule type" value="Genomic_DNA"/>
</dbReference>
<reference evidence="4" key="1">
    <citation type="journal article" date="2019" name="Int. J. Syst. Evol. Microbiol.">
        <title>The Global Catalogue of Microorganisms (GCM) 10K type strain sequencing project: providing services to taxonomists for standard genome sequencing and annotation.</title>
        <authorList>
            <consortium name="The Broad Institute Genomics Platform"/>
            <consortium name="The Broad Institute Genome Sequencing Center for Infectious Disease"/>
            <person name="Wu L."/>
            <person name="Ma J."/>
        </authorList>
    </citation>
    <scope>NUCLEOTIDE SEQUENCE [LARGE SCALE GENOMIC DNA]</scope>
    <source>
        <strain evidence="4">CGMCC 4.7237</strain>
    </source>
</reference>
<accession>A0ABV8HEQ1</accession>
<organism evidence="3 4">
    <name type="scientific">Streptomyces polygonati</name>
    <dbReference type="NCBI Taxonomy" id="1617087"/>
    <lineage>
        <taxon>Bacteria</taxon>
        <taxon>Bacillati</taxon>
        <taxon>Actinomycetota</taxon>
        <taxon>Actinomycetes</taxon>
        <taxon>Kitasatosporales</taxon>
        <taxon>Streptomycetaceae</taxon>
        <taxon>Streptomyces</taxon>
    </lineage>
</organism>
<evidence type="ECO:0000256" key="2">
    <source>
        <dbReference type="SAM" id="Phobius"/>
    </source>
</evidence>
<proteinExistence type="predicted"/>
<evidence type="ECO:0000256" key="1">
    <source>
        <dbReference type="SAM" id="MobiDB-lite"/>
    </source>
</evidence>
<evidence type="ECO:0000313" key="4">
    <source>
        <dbReference type="Proteomes" id="UP001595765"/>
    </source>
</evidence>
<feature type="transmembrane region" description="Helical" evidence="2">
    <location>
        <begin position="54"/>
        <end position="72"/>
    </location>
</feature>
<keyword evidence="4" id="KW-1185">Reference proteome</keyword>
<protein>
    <submittedName>
        <fullName evidence="3">Uncharacterized protein</fullName>
    </submittedName>
</protein>
<evidence type="ECO:0000313" key="3">
    <source>
        <dbReference type="EMBL" id="MFC4030607.1"/>
    </source>
</evidence>
<feature type="region of interest" description="Disordered" evidence="1">
    <location>
        <begin position="1"/>
        <end position="28"/>
    </location>
</feature>
<dbReference type="RefSeq" id="WP_386426145.1">
    <property type="nucleotide sequence ID" value="NZ_JBHSBB010000005.1"/>
</dbReference>
<gene>
    <name evidence="3" type="ORF">ACFO3J_03880</name>
</gene>
<keyword evidence="2" id="KW-0812">Transmembrane</keyword>
<dbReference type="Proteomes" id="UP001595765">
    <property type="component" value="Unassembled WGS sequence"/>
</dbReference>
<feature type="compositionally biased region" description="Polar residues" evidence="1">
    <location>
        <begin position="1"/>
        <end position="10"/>
    </location>
</feature>
<keyword evidence="2" id="KW-0472">Membrane</keyword>
<comment type="caution">
    <text evidence="3">The sequence shown here is derived from an EMBL/GenBank/DDBJ whole genome shotgun (WGS) entry which is preliminary data.</text>
</comment>
<sequence length="108" mass="11403">MTSETTNNISFGDESSGDDPQPSGASFVKITTTPYGVTFTASVPEGETGRMLETVTLVSSISGIVIGLFAMAKSLEMIDSGMPWPIRVACLAMAAVLPLACSWLARRR</sequence>
<name>A0ABV8HEQ1_9ACTN</name>
<keyword evidence="2" id="KW-1133">Transmembrane helix</keyword>